<feature type="region of interest" description="Disordered" evidence="1">
    <location>
        <begin position="1"/>
        <end position="100"/>
    </location>
</feature>
<proteinExistence type="predicted"/>
<evidence type="ECO:0000256" key="1">
    <source>
        <dbReference type="SAM" id="MobiDB-lite"/>
    </source>
</evidence>
<evidence type="ECO:0000313" key="3">
    <source>
        <dbReference type="Proteomes" id="UP001152622"/>
    </source>
</evidence>
<dbReference type="EMBL" id="JAINUF010000005">
    <property type="protein sequence ID" value="KAJ8359774.1"/>
    <property type="molecule type" value="Genomic_DNA"/>
</dbReference>
<reference evidence="2" key="1">
    <citation type="journal article" date="2023" name="Science">
        <title>Genome structures resolve the early diversification of teleost fishes.</title>
        <authorList>
            <person name="Parey E."/>
            <person name="Louis A."/>
            <person name="Montfort J."/>
            <person name="Bouchez O."/>
            <person name="Roques C."/>
            <person name="Iampietro C."/>
            <person name="Lluch J."/>
            <person name="Castinel A."/>
            <person name="Donnadieu C."/>
            <person name="Desvignes T."/>
            <person name="Floi Bucao C."/>
            <person name="Jouanno E."/>
            <person name="Wen M."/>
            <person name="Mejri S."/>
            <person name="Dirks R."/>
            <person name="Jansen H."/>
            <person name="Henkel C."/>
            <person name="Chen W.J."/>
            <person name="Zahm M."/>
            <person name="Cabau C."/>
            <person name="Klopp C."/>
            <person name="Thompson A.W."/>
            <person name="Robinson-Rechavi M."/>
            <person name="Braasch I."/>
            <person name="Lecointre G."/>
            <person name="Bobe J."/>
            <person name="Postlethwait J.H."/>
            <person name="Berthelot C."/>
            <person name="Roest Crollius H."/>
            <person name="Guiguen Y."/>
        </authorList>
    </citation>
    <scope>NUCLEOTIDE SEQUENCE</scope>
    <source>
        <strain evidence="2">WJC10195</strain>
    </source>
</reference>
<sequence length="100" mass="10592">MPRGRGGAGSRVSRRGLGGGPARSPPQLARPISELKKSRLTLLGHGKLRTSERETLPGGLEKGLRRAGEPGSPTALGTRGEREPHKSRNTPHTNAPVNFT</sequence>
<dbReference type="AlphaFoldDB" id="A0A9Q1IXU9"/>
<protein>
    <submittedName>
        <fullName evidence="2">Uncharacterized protein</fullName>
    </submittedName>
</protein>
<accession>A0A9Q1IXU9</accession>
<comment type="caution">
    <text evidence="2">The sequence shown here is derived from an EMBL/GenBank/DDBJ whole genome shotgun (WGS) entry which is preliminary data.</text>
</comment>
<name>A0A9Q1IXU9_SYNKA</name>
<evidence type="ECO:0000313" key="2">
    <source>
        <dbReference type="EMBL" id="KAJ8359774.1"/>
    </source>
</evidence>
<organism evidence="2 3">
    <name type="scientific">Synaphobranchus kaupii</name>
    <name type="common">Kaup's arrowtooth eel</name>
    <dbReference type="NCBI Taxonomy" id="118154"/>
    <lineage>
        <taxon>Eukaryota</taxon>
        <taxon>Metazoa</taxon>
        <taxon>Chordata</taxon>
        <taxon>Craniata</taxon>
        <taxon>Vertebrata</taxon>
        <taxon>Euteleostomi</taxon>
        <taxon>Actinopterygii</taxon>
        <taxon>Neopterygii</taxon>
        <taxon>Teleostei</taxon>
        <taxon>Anguilliformes</taxon>
        <taxon>Synaphobranchidae</taxon>
        <taxon>Synaphobranchus</taxon>
    </lineage>
</organism>
<keyword evidence="3" id="KW-1185">Reference proteome</keyword>
<gene>
    <name evidence="2" type="ORF">SKAU_G00162990</name>
</gene>
<feature type="compositionally biased region" description="Polar residues" evidence="1">
    <location>
        <begin position="90"/>
        <end position="100"/>
    </location>
</feature>
<dbReference type="Proteomes" id="UP001152622">
    <property type="component" value="Chromosome 5"/>
</dbReference>